<dbReference type="InterPro" id="IPR041715">
    <property type="entry name" value="HisRS-like_core"/>
</dbReference>
<name>A0A6J4CZH3_9HELI</name>
<dbReference type="Proteomes" id="UP000317935">
    <property type="component" value="Chromosome"/>
</dbReference>
<dbReference type="SUPFAM" id="SSF55681">
    <property type="entry name" value="Class II aaRS and biotin synthetases"/>
    <property type="match status" value="1"/>
</dbReference>
<dbReference type="EMBL" id="AP019774">
    <property type="protein sequence ID" value="BCD70113.1"/>
    <property type="molecule type" value="Genomic_DNA"/>
</dbReference>
<accession>A0A6J4CZH3</accession>
<gene>
    <name evidence="1" type="ORF">SNTW_07580</name>
</gene>
<organism evidence="1 2">
    <name type="scientific">Helicobacter suis</name>
    <dbReference type="NCBI Taxonomy" id="104628"/>
    <lineage>
        <taxon>Bacteria</taxon>
        <taxon>Pseudomonadati</taxon>
        <taxon>Campylobacterota</taxon>
        <taxon>Epsilonproteobacteria</taxon>
        <taxon>Campylobacterales</taxon>
        <taxon>Helicobacteraceae</taxon>
        <taxon>Helicobacter</taxon>
    </lineage>
</organism>
<dbReference type="Pfam" id="PF13393">
    <property type="entry name" value="tRNA-synt_His"/>
    <property type="match status" value="1"/>
</dbReference>
<reference evidence="1 2" key="1">
    <citation type="submission" date="2019-06" db="EMBL/GenBank/DDBJ databases">
        <title>Complete genome sequence of Helicobacter suis SNTW101c.</title>
        <authorList>
            <person name="Rimbara E."/>
            <person name="Suzuki M."/>
            <person name="Matsui H."/>
            <person name="Nakamura M."/>
            <person name="Mori S."/>
            <person name="Shibayama K."/>
        </authorList>
    </citation>
    <scope>NUCLEOTIDE SEQUENCE [LARGE SCALE GENOMIC DNA]</scope>
    <source>
        <strain evidence="1 2">SNTW101c</strain>
    </source>
</reference>
<proteinExistence type="predicted"/>
<protein>
    <submittedName>
        <fullName evidence="1">Uncharacterized protein</fullName>
    </submittedName>
</protein>
<evidence type="ECO:0000313" key="1">
    <source>
        <dbReference type="EMBL" id="BCD70113.1"/>
    </source>
</evidence>
<sequence length="68" mass="7506">MITPKTLSGFKDRLPKEAMAKGAVLEKLARVFRSFGFVPIETPHLEYASILTRGLGITDDCNGFKHAI</sequence>
<dbReference type="Gene3D" id="3.30.930.10">
    <property type="entry name" value="Bira Bifunctional Protein, Domain 2"/>
    <property type="match status" value="1"/>
</dbReference>
<evidence type="ECO:0000313" key="2">
    <source>
        <dbReference type="Proteomes" id="UP000317935"/>
    </source>
</evidence>
<dbReference type="AlphaFoldDB" id="A0A6J4CZH3"/>
<dbReference type="InterPro" id="IPR045864">
    <property type="entry name" value="aa-tRNA-synth_II/BPL/LPL"/>
</dbReference>